<evidence type="ECO:0000256" key="10">
    <source>
        <dbReference type="ARBA" id="ARBA00022825"/>
    </source>
</evidence>
<evidence type="ECO:0000256" key="9">
    <source>
        <dbReference type="ARBA" id="ARBA00022801"/>
    </source>
</evidence>
<keyword evidence="14" id="KW-0325">Glycoprotein</keyword>
<dbReference type="GO" id="GO:0006508">
    <property type="term" value="P:proteolysis"/>
    <property type="evidence" value="ECO:0007669"/>
    <property type="project" value="UniProtKB-KW"/>
</dbReference>
<evidence type="ECO:0000256" key="3">
    <source>
        <dbReference type="ARBA" id="ARBA00004239"/>
    </source>
</evidence>
<keyword evidence="7 15" id="KW-0479">Metal-binding</keyword>
<accession>A0AAN9U7Z6</accession>
<comment type="catalytic activity">
    <reaction evidence="1">
        <text>Release of an N-terminal tripeptide from a polypeptide.</text>
        <dbReference type="EC" id="3.4.14.10"/>
    </reaction>
</comment>
<dbReference type="PROSITE" id="PS00138">
    <property type="entry name" value="SUBTILASE_SER"/>
    <property type="match status" value="1"/>
</dbReference>
<feature type="signal peptide" evidence="16">
    <location>
        <begin position="1"/>
        <end position="16"/>
    </location>
</feature>
<feature type="binding site" evidence="15">
    <location>
        <position position="538"/>
    </location>
    <ligand>
        <name>Ca(2+)</name>
        <dbReference type="ChEBI" id="CHEBI:29108"/>
    </ligand>
</feature>
<evidence type="ECO:0000256" key="13">
    <source>
        <dbReference type="ARBA" id="ARBA00023145"/>
    </source>
</evidence>
<keyword evidence="13" id="KW-0865">Zymogen</keyword>
<dbReference type="Pfam" id="PF00082">
    <property type="entry name" value="Peptidase_S8"/>
    <property type="match status" value="1"/>
</dbReference>
<dbReference type="InterPro" id="IPR015366">
    <property type="entry name" value="S53_propep"/>
</dbReference>
<keyword evidence="8 16" id="KW-0732">Signal</keyword>
<dbReference type="InterPro" id="IPR023828">
    <property type="entry name" value="Peptidase_S8_Ser-AS"/>
</dbReference>
<evidence type="ECO:0000256" key="5">
    <source>
        <dbReference type="ARBA" id="ARBA00022525"/>
    </source>
</evidence>
<dbReference type="GO" id="GO:0005576">
    <property type="term" value="C:extracellular region"/>
    <property type="evidence" value="ECO:0007669"/>
    <property type="project" value="UniProtKB-SubCell"/>
</dbReference>
<feature type="active site" description="Charge relay system" evidence="15">
    <location>
        <position position="284"/>
    </location>
</feature>
<feature type="binding site" evidence="15">
    <location>
        <position position="564"/>
    </location>
    <ligand>
        <name>Ca(2+)</name>
        <dbReference type="ChEBI" id="CHEBI:29108"/>
    </ligand>
</feature>
<keyword evidence="12" id="KW-0843">Virulence</keyword>
<dbReference type="InterPro" id="IPR000209">
    <property type="entry name" value="Peptidase_S8/S53_dom"/>
</dbReference>
<feature type="chain" id="PRO_5043009563" description="tripeptidyl-peptidase II" evidence="16">
    <location>
        <begin position="17"/>
        <end position="593"/>
    </location>
</feature>
<dbReference type="SMART" id="SM00944">
    <property type="entry name" value="Pro-kuma_activ"/>
    <property type="match status" value="1"/>
</dbReference>
<evidence type="ECO:0000256" key="15">
    <source>
        <dbReference type="PROSITE-ProRule" id="PRU01032"/>
    </source>
</evidence>
<dbReference type="Proteomes" id="UP001320245">
    <property type="component" value="Unassembled WGS sequence"/>
</dbReference>
<dbReference type="GO" id="GO:0008240">
    <property type="term" value="F:tripeptidyl-peptidase activity"/>
    <property type="evidence" value="ECO:0007669"/>
    <property type="project" value="UniProtKB-EC"/>
</dbReference>
<evidence type="ECO:0000256" key="16">
    <source>
        <dbReference type="SAM" id="SignalP"/>
    </source>
</evidence>
<dbReference type="CDD" id="cd11377">
    <property type="entry name" value="Pro-peptidase_S53"/>
    <property type="match status" value="1"/>
</dbReference>
<evidence type="ECO:0000256" key="7">
    <source>
        <dbReference type="ARBA" id="ARBA00022723"/>
    </source>
</evidence>
<name>A0AAN9U7Z6_9PEZI</name>
<keyword evidence="19" id="KW-1185">Reference proteome</keyword>
<protein>
    <recommendedName>
        <fullName evidence="4">tripeptidyl-peptidase II</fullName>
        <ecNumber evidence="4">3.4.14.10</ecNumber>
    </recommendedName>
</protein>
<evidence type="ECO:0000256" key="14">
    <source>
        <dbReference type="ARBA" id="ARBA00023180"/>
    </source>
</evidence>
<evidence type="ECO:0000256" key="11">
    <source>
        <dbReference type="ARBA" id="ARBA00022837"/>
    </source>
</evidence>
<comment type="cofactor">
    <cofactor evidence="15">
        <name>Ca(2+)</name>
        <dbReference type="ChEBI" id="CHEBI:29108"/>
    </cofactor>
    <text evidence="15">Binds 1 Ca(2+) ion per subunit.</text>
</comment>
<organism evidence="18 19">
    <name type="scientific">Cytospora paraplurivora</name>
    <dbReference type="NCBI Taxonomy" id="2898453"/>
    <lineage>
        <taxon>Eukaryota</taxon>
        <taxon>Fungi</taxon>
        <taxon>Dikarya</taxon>
        <taxon>Ascomycota</taxon>
        <taxon>Pezizomycotina</taxon>
        <taxon>Sordariomycetes</taxon>
        <taxon>Sordariomycetidae</taxon>
        <taxon>Diaporthales</taxon>
        <taxon>Cytosporaceae</taxon>
        <taxon>Cytospora</taxon>
    </lineage>
</organism>
<dbReference type="GO" id="GO:0046872">
    <property type="term" value="F:metal ion binding"/>
    <property type="evidence" value="ECO:0007669"/>
    <property type="project" value="UniProtKB-UniRule"/>
</dbReference>
<dbReference type="InterPro" id="IPR036852">
    <property type="entry name" value="Peptidase_S8/S53_dom_sf"/>
</dbReference>
<feature type="binding site" evidence="15">
    <location>
        <position position="566"/>
    </location>
    <ligand>
        <name>Ca(2+)</name>
        <dbReference type="ChEBI" id="CHEBI:29108"/>
    </ligand>
</feature>
<dbReference type="AlphaFoldDB" id="A0AAN9U7Z6"/>
<dbReference type="PANTHER" id="PTHR14218:SF15">
    <property type="entry name" value="TRIPEPTIDYL-PEPTIDASE 1"/>
    <property type="match status" value="1"/>
</dbReference>
<feature type="binding site" evidence="15">
    <location>
        <position position="539"/>
    </location>
    <ligand>
        <name>Ca(2+)</name>
        <dbReference type="ChEBI" id="CHEBI:29108"/>
    </ligand>
</feature>
<keyword evidence="9 15" id="KW-0378">Hydrolase</keyword>
<proteinExistence type="predicted"/>
<dbReference type="InterPro" id="IPR030400">
    <property type="entry name" value="Sedolisin_dom"/>
</dbReference>
<dbReference type="CDD" id="cd04056">
    <property type="entry name" value="Peptidases_S53"/>
    <property type="match status" value="1"/>
</dbReference>
<evidence type="ECO:0000256" key="2">
    <source>
        <dbReference type="ARBA" id="ARBA00002451"/>
    </source>
</evidence>
<dbReference type="GO" id="GO:0004252">
    <property type="term" value="F:serine-type endopeptidase activity"/>
    <property type="evidence" value="ECO:0007669"/>
    <property type="project" value="UniProtKB-UniRule"/>
</dbReference>
<dbReference type="InterPro" id="IPR050819">
    <property type="entry name" value="Tripeptidyl-peptidase_I"/>
</dbReference>
<evidence type="ECO:0000256" key="1">
    <source>
        <dbReference type="ARBA" id="ARBA00001910"/>
    </source>
</evidence>
<dbReference type="Pfam" id="PF09286">
    <property type="entry name" value="Pro-kuma_activ"/>
    <property type="match status" value="1"/>
</dbReference>
<evidence type="ECO:0000256" key="12">
    <source>
        <dbReference type="ARBA" id="ARBA00023026"/>
    </source>
</evidence>
<dbReference type="SUPFAM" id="SSF54897">
    <property type="entry name" value="Protease propeptides/inhibitors"/>
    <property type="match status" value="1"/>
</dbReference>
<dbReference type="Gene3D" id="3.40.50.200">
    <property type="entry name" value="Peptidase S8/S53 domain"/>
    <property type="match status" value="1"/>
</dbReference>
<reference evidence="18 19" key="1">
    <citation type="journal article" date="2023" name="PLoS ONE">
        <title>Cytospora paraplurivora sp. nov. isolated from orchards with fruit tree decline syndrome in Ontario, Canada.</title>
        <authorList>
            <person name="Ilyukhin E."/>
            <person name="Nguyen H.D.T."/>
            <person name="Castle A.J."/>
            <person name="Ellouze W."/>
        </authorList>
    </citation>
    <scope>NUCLEOTIDE SEQUENCE [LARGE SCALE GENOMIC DNA]</scope>
    <source>
        <strain evidence="18 19">FDS-564</strain>
    </source>
</reference>
<comment type="caution">
    <text evidence="18">The sequence shown here is derived from an EMBL/GenBank/DDBJ whole genome shotgun (WGS) entry which is preliminary data.</text>
</comment>
<evidence type="ECO:0000313" key="19">
    <source>
        <dbReference type="Proteomes" id="UP001320245"/>
    </source>
</evidence>
<dbReference type="FunFam" id="3.40.50.200:FF:000015">
    <property type="entry name" value="Tripeptidyl peptidase A"/>
    <property type="match status" value="1"/>
</dbReference>
<keyword evidence="6 15" id="KW-0645">Protease</keyword>
<keyword evidence="10 15" id="KW-0720">Serine protease</keyword>
<evidence type="ECO:0000259" key="17">
    <source>
        <dbReference type="PROSITE" id="PS51695"/>
    </source>
</evidence>
<dbReference type="EC" id="3.4.14.10" evidence="4"/>
<feature type="domain" description="Peptidase S53" evidence="17">
    <location>
        <begin position="209"/>
        <end position="586"/>
    </location>
</feature>
<evidence type="ECO:0000313" key="18">
    <source>
        <dbReference type="EMBL" id="KAK7733997.1"/>
    </source>
</evidence>
<feature type="active site" description="Charge relay system" evidence="15">
    <location>
        <position position="288"/>
    </location>
</feature>
<comment type="subcellular location">
    <subcellularLocation>
        <location evidence="3">Secreted</location>
        <location evidence="3">Extracellular space</location>
    </subcellularLocation>
</comment>
<comment type="function">
    <text evidence="2">Secreted tripeptidyl-peptidase which degrades proteins at acidic pHs and is involved in virulence.</text>
</comment>
<evidence type="ECO:0000256" key="6">
    <source>
        <dbReference type="ARBA" id="ARBA00022670"/>
    </source>
</evidence>
<keyword evidence="5" id="KW-0964">Secreted</keyword>
<gene>
    <name evidence="18" type="ORF">SLS53_007992</name>
</gene>
<evidence type="ECO:0000256" key="8">
    <source>
        <dbReference type="ARBA" id="ARBA00022729"/>
    </source>
</evidence>
<keyword evidence="11 15" id="KW-0106">Calcium</keyword>
<dbReference type="EMBL" id="JAJSPL020000044">
    <property type="protein sequence ID" value="KAK7733997.1"/>
    <property type="molecule type" value="Genomic_DNA"/>
</dbReference>
<evidence type="ECO:0000256" key="4">
    <source>
        <dbReference type="ARBA" id="ARBA00012462"/>
    </source>
</evidence>
<dbReference type="PROSITE" id="PS51695">
    <property type="entry name" value="SEDOLISIN"/>
    <property type="match status" value="1"/>
</dbReference>
<dbReference type="SUPFAM" id="SSF52743">
    <property type="entry name" value="Subtilisin-like"/>
    <property type="match status" value="1"/>
</dbReference>
<dbReference type="PANTHER" id="PTHR14218">
    <property type="entry name" value="PROTEASE S8 TRIPEPTIDYL PEPTIDASE I CLN2"/>
    <property type="match status" value="1"/>
</dbReference>
<sequence>MLLGLLILSTAATVSARLFHRLSTIPDGWKTASPALPSDKVTLKIGLKQQYSAALEQAVLNISTPDHPDYGNHMTREELRSYVAPRQQSVDDIVSWLAKHGLVPAIDNDWMTIATDVKTANDMLDADFKWYHHEEDHVLKLRTLHYSVPDSVAEHVDLVQPTTRFGHPGLRRSTISEVSRLDEVPGLNLMQADVPTATDSSDPAFCTTTVTPECIKAQYNIGYKPHSGHNNLVAFASYLEEYARYDDLEQFQDMFVPKAVGQNFSVTLISGGLNDQSSSSGSVEANLDLQYLLGTSHPIAIEEYSTGGRGPLVPTLDNRFPSTNEPYLEFLTYILNLKDHHLPQTLTTSYGEEEQSVPEEYALKVCNLFMQLGARGVSVLFSSGDSGPGNSCKSNTDNSTTTFLPTFPAGCPYVTSVGATTSSNPERGVSFSSGGFSIYHPRPAWQDGAVQGYLSSINGTYRGLFNPLGRGIPDVAAQGQGFLVIDKGRTAHVSGTSASAPVFAGVVALLNAARRSKGHKPLGFLNPWLYKHSEALLDITEGYSVGCLRASGLRRGARLNCTVGWDPVTGLGTPLFDRLLEKAAPGVLNEGNE</sequence>
<feature type="active site" description="Charge relay system" evidence="15">
    <location>
        <position position="497"/>
    </location>
</feature>